<dbReference type="SUPFAM" id="SSF54060">
    <property type="entry name" value="His-Me finger endonucleases"/>
    <property type="match status" value="1"/>
</dbReference>
<protein>
    <submittedName>
        <fullName evidence="2">HNH endonuclease</fullName>
    </submittedName>
</protein>
<keyword evidence="2" id="KW-0378">Hydrolase</keyword>
<dbReference type="OrthoDB" id="388551at2"/>
<dbReference type="InterPro" id="IPR036955">
    <property type="entry name" value="AP2/ERF_dom_sf"/>
</dbReference>
<dbReference type="GO" id="GO:0003677">
    <property type="term" value="F:DNA binding"/>
    <property type="evidence" value="ECO:0007669"/>
    <property type="project" value="InterPro"/>
</dbReference>
<dbReference type="GO" id="GO:0003700">
    <property type="term" value="F:DNA-binding transcription factor activity"/>
    <property type="evidence" value="ECO:0007669"/>
    <property type="project" value="InterPro"/>
</dbReference>
<dbReference type="RefSeq" id="WP_092834227.1">
    <property type="nucleotide sequence ID" value="NZ_FNJL01000010.1"/>
</dbReference>
<dbReference type="SUPFAM" id="SSF54171">
    <property type="entry name" value="DNA-binding domain"/>
    <property type="match status" value="1"/>
</dbReference>
<accession>A0A1H0RI55</accession>
<evidence type="ECO:0000259" key="1">
    <source>
        <dbReference type="Pfam" id="PF13392"/>
    </source>
</evidence>
<dbReference type="AlphaFoldDB" id="A0A1H0RI55"/>
<sequence>MNELTAEAVRAALDYDPQTGRFTRRKRTAQCHRIGDAADMPGHGSLAGYLVVSLVGKKWLAHRLAWLHVHGVCPQHEIDHINGDPSDNRIANLRDVRTVVNAQNKRRARVDSRSGLLGAAMCKQSGKFRARIQVAKKFIHIGMFATAEEAHAAYMAAKRKLHPGFAA</sequence>
<keyword evidence="2" id="KW-0540">Nuclease</keyword>
<dbReference type="GO" id="GO:0004519">
    <property type="term" value="F:endonuclease activity"/>
    <property type="evidence" value="ECO:0007669"/>
    <property type="project" value="UniProtKB-KW"/>
</dbReference>
<organism evidence="2 3">
    <name type="scientific">Paracidovorax cattleyae</name>
    <dbReference type="NCBI Taxonomy" id="80868"/>
    <lineage>
        <taxon>Bacteria</taxon>
        <taxon>Pseudomonadati</taxon>
        <taxon>Pseudomonadota</taxon>
        <taxon>Betaproteobacteria</taxon>
        <taxon>Burkholderiales</taxon>
        <taxon>Comamonadaceae</taxon>
        <taxon>Paracidovorax</taxon>
    </lineage>
</organism>
<dbReference type="InterPro" id="IPR044925">
    <property type="entry name" value="His-Me_finger_sf"/>
</dbReference>
<proteinExistence type="predicted"/>
<dbReference type="Gene3D" id="3.30.730.10">
    <property type="entry name" value="AP2/ERF domain"/>
    <property type="match status" value="1"/>
</dbReference>
<name>A0A1H0RI55_9BURK</name>
<dbReference type="Pfam" id="PF13392">
    <property type="entry name" value="HNH_3"/>
    <property type="match status" value="1"/>
</dbReference>
<keyword evidence="2" id="KW-0255">Endonuclease</keyword>
<feature type="domain" description="HNH nuclease" evidence="1">
    <location>
        <begin position="60"/>
        <end position="94"/>
    </location>
</feature>
<evidence type="ECO:0000313" key="3">
    <source>
        <dbReference type="Proteomes" id="UP000199317"/>
    </source>
</evidence>
<dbReference type="InterPro" id="IPR016177">
    <property type="entry name" value="DNA-bd_dom_sf"/>
</dbReference>
<dbReference type="InterPro" id="IPR003615">
    <property type="entry name" value="HNH_nuc"/>
</dbReference>
<dbReference type="Proteomes" id="UP000199317">
    <property type="component" value="Unassembled WGS sequence"/>
</dbReference>
<reference evidence="3" key="1">
    <citation type="submission" date="2016-10" db="EMBL/GenBank/DDBJ databases">
        <authorList>
            <person name="Varghese N."/>
            <person name="Submissions S."/>
        </authorList>
    </citation>
    <scope>NUCLEOTIDE SEQUENCE [LARGE SCALE GENOMIC DNA]</scope>
    <source>
        <strain evidence="3">DSM 17101</strain>
    </source>
</reference>
<evidence type="ECO:0000313" key="2">
    <source>
        <dbReference type="EMBL" id="SDP29105.1"/>
    </source>
</evidence>
<dbReference type="Gene3D" id="3.90.75.20">
    <property type="match status" value="1"/>
</dbReference>
<gene>
    <name evidence="2" type="ORF">SAMN04489708_11074</name>
</gene>
<dbReference type="EMBL" id="FNJL01000010">
    <property type="protein sequence ID" value="SDP29105.1"/>
    <property type="molecule type" value="Genomic_DNA"/>
</dbReference>
<keyword evidence="3" id="KW-1185">Reference proteome</keyword>